<dbReference type="GO" id="GO:0010181">
    <property type="term" value="F:FMN binding"/>
    <property type="evidence" value="ECO:0007669"/>
    <property type="project" value="InterPro"/>
</dbReference>
<dbReference type="PANTHER" id="PTHR43303">
    <property type="entry name" value="NADPH DEHYDROGENASE C23G7.10C-RELATED"/>
    <property type="match status" value="1"/>
</dbReference>
<dbReference type="Gene3D" id="3.20.20.70">
    <property type="entry name" value="Aldolase class I"/>
    <property type="match status" value="1"/>
</dbReference>
<evidence type="ECO:0000256" key="2">
    <source>
        <dbReference type="ARBA" id="ARBA00022630"/>
    </source>
</evidence>
<keyword evidence="5" id="KW-0560">Oxidoreductase</keyword>
<gene>
    <name evidence="7" type="ORF">DDF84_024260</name>
</gene>
<name>A0A482IZX7_9BURK</name>
<accession>A0A482IZX7</accession>
<dbReference type="OrthoDB" id="8985337at2"/>
<dbReference type="PANTHER" id="PTHR43303:SF4">
    <property type="entry name" value="NADPH DEHYDROGENASE C23G7.10C-RELATED"/>
    <property type="match status" value="1"/>
</dbReference>
<sequence length="371" mass="40186">MPHLFDPYRIGNLELANRIAIAPMCQYSAQEGNATDWHMIHLGQMALSGAGLLIIEATAVSPEGRITPADLGLYNDANEAALGRVLDAVRNHSPIAVTIQLAHAGRKASSEAPWDGGGQIRPDQPRGWQTFAPSAVPHAAGEVPPAALDKAGMKKIRDDFVAAAKRAARLGIEGIEVHGAHGYLLHQFLSPIANHRTDEYGGSLENRMRFPLEVFDAVREAFPAERPVWMRVSATDWVPNGWDIEGTIALSHELKARGSAAVHVSTGGVSPQQAIKIGPGYQVPYAQRVKAEVGLPTMAVGLITEAEQAESIIANNEADIISIARAMLYDPRWPWHAAAKLGASVNAPKQYWRSQPRGLEKLFKDAHFGQR</sequence>
<dbReference type="SUPFAM" id="SSF51395">
    <property type="entry name" value="FMN-linked oxidoreductases"/>
    <property type="match status" value="1"/>
</dbReference>
<keyword evidence="3" id="KW-0288">FMN</keyword>
<evidence type="ECO:0000256" key="5">
    <source>
        <dbReference type="ARBA" id="ARBA00023002"/>
    </source>
</evidence>
<protein>
    <submittedName>
        <fullName evidence="7">NADH:flavin oxidoreductase/NADH oxidase</fullName>
    </submittedName>
</protein>
<keyword evidence="2" id="KW-0285">Flavoprotein</keyword>
<evidence type="ECO:0000313" key="8">
    <source>
        <dbReference type="Proteomes" id="UP000253772"/>
    </source>
</evidence>
<dbReference type="GO" id="GO:0050661">
    <property type="term" value="F:NADP binding"/>
    <property type="evidence" value="ECO:0007669"/>
    <property type="project" value="InterPro"/>
</dbReference>
<reference evidence="7 8" key="1">
    <citation type="submission" date="2019-03" db="EMBL/GenBank/DDBJ databases">
        <title>Comparative insights into the high quality Complete genome sequence of highly metal resistant Cupriavidus metallidurans strain BS1 isolated from a gold-copper mine.</title>
        <authorList>
            <person name="Mazhar H.S."/>
            <person name="Rensing C."/>
        </authorList>
    </citation>
    <scope>NUCLEOTIDE SEQUENCE [LARGE SCALE GENOMIC DNA]</scope>
    <source>
        <strain evidence="7 8">BS1</strain>
    </source>
</reference>
<keyword evidence="4" id="KW-0521">NADP</keyword>
<evidence type="ECO:0000259" key="6">
    <source>
        <dbReference type="Pfam" id="PF00724"/>
    </source>
</evidence>
<dbReference type="RefSeq" id="WP_024570189.1">
    <property type="nucleotide sequence ID" value="NZ_CP037901.1"/>
</dbReference>
<feature type="domain" description="NADH:flavin oxidoreductase/NADH oxidase N-terminal" evidence="6">
    <location>
        <begin position="4"/>
        <end position="339"/>
    </location>
</feature>
<comment type="cofactor">
    <cofactor evidence="1">
        <name>FMN</name>
        <dbReference type="ChEBI" id="CHEBI:58210"/>
    </cofactor>
</comment>
<dbReference type="InterPro" id="IPR001155">
    <property type="entry name" value="OxRdtase_FMN_N"/>
</dbReference>
<evidence type="ECO:0000256" key="4">
    <source>
        <dbReference type="ARBA" id="ARBA00022857"/>
    </source>
</evidence>
<evidence type="ECO:0000256" key="3">
    <source>
        <dbReference type="ARBA" id="ARBA00022643"/>
    </source>
</evidence>
<evidence type="ECO:0000313" key="7">
    <source>
        <dbReference type="EMBL" id="QBP12789.1"/>
    </source>
</evidence>
<evidence type="ECO:0000256" key="1">
    <source>
        <dbReference type="ARBA" id="ARBA00001917"/>
    </source>
</evidence>
<dbReference type="GO" id="GO:0003959">
    <property type="term" value="F:NADPH dehydrogenase activity"/>
    <property type="evidence" value="ECO:0007669"/>
    <property type="project" value="InterPro"/>
</dbReference>
<organism evidence="7 8">
    <name type="scientific">Cupriavidus metallidurans</name>
    <dbReference type="NCBI Taxonomy" id="119219"/>
    <lineage>
        <taxon>Bacteria</taxon>
        <taxon>Pseudomonadati</taxon>
        <taxon>Pseudomonadota</taxon>
        <taxon>Betaproteobacteria</taxon>
        <taxon>Burkholderiales</taxon>
        <taxon>Burkholderiaceae</taxon>
        <taxon>Cupriavidus</taxon>
    </lineage>
</organism>
<dbReference type="CDD" id="cd02932">
    <property type="entry name" value="OYE_YqiM_FMN"/>
    <property type="match status" value="1"/>
</dbReference>
<proteinExistence type="predicted"/>
<dbReference type="EMBL" id="CP037901">
    <property type="protein sequence ID" value="QBP12789.1"/>
    <property type="molecule type" value="Genomic_DNA"/>
</dbReference>
<dbReference type="Proteomes" id="UP000253772">
    <property type="component" value="Chromosome c2"/>
</dbReference>
<dbReference type="AlphaFoldDB" id="A0A482IZX7"/>
<dbReference type="Pfam" id="PF00724">
    <property type="entry name" value="Oxidored_FMN"/>
    <property type="match status" value="1"/>
</dbReference>
<dbReference type="InterPro" id="IPR013785">
    <property type="entry name" value="Aldolase_TIM"/>
</dbReference>
<dbReference type="InterPro" id="IPR044152">
    <property type="entry name" value="YqjM-like"/>
</dbReference>